<accession>A0A061R6Q0</accession>
<protein>
    <submittedName>
        <fullName evidence="1">Uncharacterized protein</fullName>
    </submittedName>
</protein>
<feature type="non-terminal residue" evidence="1">
    <location>
        <position position="1"/>
    </location>
</feature>
<reference evidence="1" key="1">
    <citation type="submission" date="2014-05" db="EMBL/GenBank/DDBJ databases">
        <title>The transcriptome of the halophilic microalga Tetraselmis sp. GSL018 isolated from the Great Salt Lake, Utah.</title>
        <authorList>
            <person name="Jinkerson R.E."/>
            <person name="D'Adamo S."/>
            <person name="Posewitz M.C."/>
        </authorList>
    </citation>
    <scope>NUCLEOTIDE SEQUENCE</scope>
    <source>
        <strain evidence="1">GSL018</strain>
    </source>
</reference>
<evidence type="ECO:0000313" key="1">
    <source>
        <dbReference type="EMBL" id="JAC66449.1"/>
    </source>
</evidence>
<dbReference type="EMBL" id="GBEZ01020196">
    <property type="protein sequence ID" value="JAC66449.1"/>
    <property type="molecule type" value="Transcribed_RNA"/>
</dbReference>
<gene>
    <name evidence="1" type="ORF">TSPGSL018_13622</name>
</gene>
<organism evidence="1">
    <name type="scientific">Tetraselmis sp. GSL018</name>
    <dbReference type="NCBI Taxonomy" id="582737"/>
    <lineage>
        <taxon>Eukaryota</taxon>
        <taxon>Viridiplantae</taxon>
        <taxon>Chlorophyta</taxon>
        <taxon>core chlorophytes</taxon>
        <taxon>Chlorodendrophyceae</taxon>
        <taxon>Chlorodendrales</taxon>
        <taxon>Chlorodendraceae</taxon>
        <taxon>Tetraselmis</taxon>
    </lineage>
</organism>
<sequence>CVCVCVCVEELRRAVCVDWIFVELPVHTYFVRKTSLRLPVISQVALGVKTCQTGLSQDVSLLLLFRPFQKFARLTRSQLLRTPR</sequence>
<proteinExistence type="predicted"/>
<name>A0A061R6Q0_9CHLO</name>
<dbReference type="AlphaFoldDB" id="A0A061R6Q0"/>
<feature type="non-terminal residue" evidence="1">
    <location>
        <position position="84"/>
    </location>
</feature>